<dbReference type="PANTHER" id="PTHR46796">
    <property type="entry name" value="HTH-TYPE TRANSCRIPTIONAL ACTIVATOR RHAS-RELATED"/>
    <property type="match status" value="1"/>
</dbReference>
<dbReference type="Gene3D" id="1.10.10.60">
    <property type="entry name" value="Homeodomain-like"/>
    <property type="match status" value="2"/>
</dbReference>
<keyword evidence="7" id="KW-1185">Reference proteome</keyword>
<protein>
    <submittedName>
        <fullName evidence="6">AraC family transcriptional regulator</fullName>
    </submittedName>
</protein>
<proteinExistence type="predicted"/>
<dbReference type="EMBL" id="BAAANC010000002">
    <property type="protein sequence ID" value="GAA1524532.1"/>
    <property type="molecule type" value="Genomic_DNA"/>
</dbReference>
<dbReference type="CDD" id="cd06986">
    <property type="entry name" value="cupin_MmsR-like_N"/>
    <property type="match status" value="1"/>
</dbReference>
<evidence type="ECO:0000256" key="1">
    <source>
        <dbReference type="ARBA" id="ARBA00023015"/>
    </source>
</evidence>
<dbReference type="PROSITE" id="PS00041">
    <property type="entry name" value="HTH_ARAC_FAMILY_1"/>
    <property type="match status" value="1"/>
</dbReference>
<keyword evidence="2" id="KW-0238">DNA-binding</keyword>
<evidence type="ECO:0000256" key="2">
    <source>
        <dbReference type="ARBA" id="ARBA00023125"/>
    </source>
</evidence>
<evidence type="ECO:0000313" key="7">
    <source>
        <dbReference type="Proteomes" id="UP001500363"/>
    </source>
</evidence>
<dbReference type="Proteomes" id="UP001500363">
    <property type="component" value="Unassembled WGS sequence"/>
</dbReference>
<dbReference type="InterPro" id="IPR018062">
    <property type="entry name" value="HTH_AraC-typ_CS"/>
</dbReference>
<accession>A0ABP4LIF3</accession>
<organism evidence="6 7">
    <name type="scientific">Kribbella lupini</name>
    <dbReference type="NCBI Taxonomy" id="291602"/>
    <lineage>
        <taxon>Bacteria</taxon>
        <taxon>Bacillati</taxon>
        <taxon>Actinomycetota</taxon>
        <taxon>Actinomycetes</taxon>
        <taxon>Propionibacteriales</taxon>
        <taxon>Kribbellaceae</taxon>
        <taxon>Kribbella</taxon>
    </lineage>
</organism>
<keyword evidence="4" id="KW-0804">Transcription</keyword>
<dbReference type="InterPro" id="IPR003313">
    <property type="entry name" value="AraC-bd"/>
</dbReference>
<dbReference type="InterPro" id="IPR018060">
    <property type="entry name" value="HTH_AraC"/>
</dbReference>
<comment type="caution">
    <text evidence="6">The sequence shown here is derived from an EMBL/GenBank/DDBJ whole genome shotgun (WGS) entry which is preliminary data.</text>
</comment>
<sequence>MQRPRGIDETVVIVCAAGTGWARVGDTTHRIGSQSALIIPRGAPHTYGADEGSPWTIWWCHLLGTDVAELVETLEVSVERPIVPIRRVEKAVALLDEIVSSLERDQSPPRLIGTAGAAWKLLTQINVDRVMPEDGDPLQRAMSHLAERLDSSVRVPELAKLVGVSPSHLSALFRKVTGGGVLAYHQSLRMARARQLLDGSPATVASVADELGYTDPLYFSRQFSRFHGMSPTQFRRRDAS</sequence>
<dbReference type="SUPFAM" id="SSF46689">
    <property type="entry name" value="Homeodomain-like"/>
    <property type="match status" value="2"/>
</dbReference>
<evidence type="ECO:0000256" key="4">
    <source>
        <dbReference type="ARBA" id="ARBA00023163"/>
    </source>
</evidence>
<dbReference type="SMART" id="SM00342">
    <property type="entry name" value="HTH_ARAC"/>
    <property type="match status" value="1"/>
</dbReference>
<reference evidence="7" key="1">
    <citation type="journal article" date="2019" name="Int. J. Syst. Evol. Microbiol.">
        <title>The Global Catalogue of Microorganisms (GCM) 10K type strain sequencing project: providing services to taxonomists for standard genome sequencing and annotation.</title>
        <authorList>
            <consortium name="The Broad Institute Genomics Platform"/>
            <consortium name="The Broad Institute Genome Sequencing Center for Infectious Disease"/>
            <person name="Wu L."/>
            <person name="Ma J."/>
        </authorList>
    </citation>
    <scope>NUCLEOTIDE SEQUENCE [LARGE SCALE GENOMIC DNA]</scope>
    <source>
        <strain evidence="7">JCM 14303</strain>
    </source>
</reference>
<dbReference type="InterPro" id="IPR050204">
    <property type="entry name" value="AraC_XylS_family_regulators"/>
</dbReference>
<dbReference type="SUPFAM" id="SSF51215">
    <property type="entry name" value="Regulatory protein AraC"/>
    <property type="match status" value="1"/>
</dbReference>
<dbReference type="Pfam" id="PF12833">
    <property type="entry name" value="HTH_18"/>
    <property type="match status" value="1"/>
</dbReference>
<keyword evidence="3" id="KW-0010">Activator</keyword>
<evidence type="ECO:0000256" key="3">
    <source>
        <dbReference type="ARBA" id="ARBA00023159"/>
    </source>
</evidence>
<dbReference type="InterPro" id="IPR037923">
    <property type="entry name" value="HTH-like"/>
</dbReference>
<dbReference type="Gene3D" id="2.60.120.280">
    <property type="entry name" value="Regulatory protein AraC"/>
    <property type="match status" value="1"/>
</dbReference>
<feature type="domain" description="HTH araC/xylS-type" evidence="5">
    <location>
        <begin position="139"/>
        <end position="237"/>
    </location>
</feature>
<dbReference type="InterPro" id="IPR009057">
    <property type="entry name" value="Homeodomain-like_sf"/>
</dbReference>
<evidence type="ECO:0000313" key="6">
    <source>
        <dbReference type="EMBL" id="GAA1524532.1"/>
    </source>
</evidence>
<dbReference type="PRINTS" id="PR00032">
    <property type="entry name" value="HTHARAC"/>
</dbReference>
<keyword evidence="1" id="KW-0805">Transcription regulation</keyword>
<gene>
    <name evidence="6" type="ORF">GCM10009741_27430</name>
</gene>
<name>A0ABP4LIF3_9ACTN</name>
<evidence type="ECO:0000259" key="5">
    <source>
        <dbReference type="PROSITE" id="PS01124"/>
    </source>
</evidence>
<dbReference type="PROSITE" id="PS01124">
    <property type="entry name" value="HTH_ARAC_FAMILY_2"/>
    <property type="match status" value="1"/>
</dbReference>
<dbReference type="InterPro" id="IPR020449">
    <property type="entry name" value="Tscrpt_reg_AraC-type_HTH"/>
</dbReference>
<dbReference type="Pfam" id="PF02311">
    <property type="entry name" value="AraC_binding"/>
    <property type="match status" value="1"/>
</dbReference>
<dbReference type="PANTHER" id="PTHR46796:SF7">
    <property type="entry name" value="ARAC FAMILY TRANSCRIPTIONAL REGULATOR"/>
    <property type="match status" value="1"/>
</dbReference>